<feature type="domain" description="Response regulatory" evidence="8">
    <location>
        <begin position="481"/>
        <end position="597"/>
    </location>
</feature>
<keyword evidence="11" id="KW-1185">Reference proteome</keyword>
<dbReference type="InterPro" id="IPR016032">
    <property type="entry name" value="Sig_transdc_resp-reg_C-effctor"/>
</dbReference>
<keyword evidence="5" id="KW-0804">Transcription</keyword>
<dbReference type="KEGG" id="scs:Sta7437_1283"/>
<dbReference type="eggNOG" id="COG0745">
    <property type="taxonomic scope" value="Bacteria"/>
</dbReference>
<feature type="modified residue" description="4-aspartylphosphate" evidence="6">
    <location>
        <position position="530"/>
    </location>
</feature>
<dbReference type="GO" id="GO:0006355">
    <property type="term" value="P:regulation of DNA-templated transcription"/>
    <property type="evidence" value="ECO:0007669"/>
    <property type="project" value="InterPro"/>
</dbReference>
<dbReference type="EMBL" id="CP003653">
    <property type="protein sequence ID" value="AFZ34853.1"/>
    <property type="molecule type" value="Genomic_DNA"/>
</dbReference>
<dbReference type="OrthoDB" id="442759at2"/>
<comment type="caution">
    <text evidence="6">Lacks conserved residue(s) required for the propagation of feature annotation.</text>
</comment>
<protein>
    <submittedName>
        <fullName evidence="10">Multi-component transcriptional regulator, winged helix family</fullName>
    </submittedName>
</protein>
<dbReference type="Pfam" id="PF01627">
    <property type="entry name" value="Hpt"/>
    <property type="match status" value="1"/>
</dbReference>
<dbReference type="Gene3D" id="3.40.50.2300">
    <property type="match status" value="3"/>
</dbReference>
<proteinExistence type="predicted"/>
<keyword evidence="1 6" id="KW-0597">Phosphoprotein</keyword>
<evidence type="ECO:0000256" key="6">
    <source>
        <dbReference type="PROSITE-ProRule" id="PRU00169"/>
    </source>
</evidence>
<evidence type="ECO:0000256" key="7">
    <source>
        <dbReference type="PROSITE-ProRule" id="PRU01091"/>
    </source>
</evidence>
<dbReference type="Gene3D" id="1.10.10.10">
    <property type="entry name" value="Winged helix-like DNA-binding domain superfamily/Winged helix DNA-binding domain"/>
    <property type="match status" value="1"/>
</dbReference>
<dbReference type="InterPro" id="IPR036388">
    <property type="entry name" value="WH-like_DNA-bd_sf"/>
</dbReference>
<evidence type="ECO:0000256" key="4">
    <source>
        <dbReference type="ARBA" id="ARBA00023125"/>
    </source>
</evidence>
<dbReference type="CDD" id="cd00156">
    <property type="entry name" value="REC"/>
    <property type="match status" value="1"/>
</dbReference>
<dbReference type="SMART" id="SM00448">
    <property type="entry name" value="REC"/>
    <property type="match status" value="3"/>
</dbReference>
<sequence>MRILLVDDDEPLMTALANSLIEQHYAVDIATDGESAWEFILLFTYDLVVLDVMLPKLDGISLCRRSRAQGYQMPILLLTSKDNSVDKVKGFDAGADDYVVKPFDFDELTARIRALLRREGHYFAPVLKWENLTLDPRTCEVKYQDQLITLTPKEYNLLELFLRNPQQVFSAGAVIERLWSFEDPPGEEAVRTHIKGLRHKLKAANVPKDMIETVYGMGYRLRSEPTYSTVKPEEQKYQAQKTRHLEALTKAWQQFKPNMLERLAAINAVKDALITNSLTTQLQQQARASAHKLAGSLGSFGFPEGSKIAKVLEQLLIDELASNGDKIEQLSQLLADLTQEIEHQPFHTQKNITPSQGISLLVIDNDLIFVQQLAEEATTWGISVVVATNLAEGKKLLLTYQPNVVLLKIAHPEAEYLTFMAQLHQQYPLIPIVTILAADNLTERLAVIRQGGSLLLQSPVTPQQAIASVNQLLAKTGSGAKVMIVDDDAQLLAALKIALEAWGFYLLTINDLGHFWSALVKFNPDLLILDIEMPEINGMELCQLLRSDPHWQSLPILFLTVHHDDKTQHQAFAIGADDYLNKPIVPAELANRILNRLARVKSFKSS</sequence>
<evidence type="ECO:0000313" key="11">
    <source>
        <dbReference type="Proteomes" id="UP000010473"/>
    </source>
</evidence>
<accession>K9XQQ4</accession>
<evidence type="ECO:0000256" key="2">
    <source>
        <dbReference type="ARBA" id="ARBA00023012"/>
    </source>
</evidence>
<dbReference type="PROSITE" id="PS51755">
    <property type="entry name" value="OMPR_PHOB"/>
    <property type="match status" value="1"/>
</dbReference>
<dbReference type="InterPro" id="IPR001867">
    <property type="entry name" value="OmpR/PhoB-type_DNA-bd"/>
</dbReference>
<feature type="modified residue" description="4-aspartylphosphate" evidence="6">
    <location>
        <position position="51"/>
    </location>
</feature>
<keyword evidence="4 7" id="KW-0238">DNA-binding</keyword>
<dbReference type="InterPro" id="IPR001789">
    <property type="entry name" value="Sig_transdc_resp-reg_receiver"/>
</dbReference>
<dbReference type="HOGENOM" id="CLU_000445_11_38_3"/>
<dbReference type="Gene3D" id="1.20.120.160">
    <property type="entry name" value="HPT domain"/>
    <property type="match status" value="1"/>
</dbReference>
<dbReference type="GO" id="GO:0000976">
    <property type="term" value="F:transcription cis-regulatory region binding"/>
    <property type="evidence" value="ECO:0007669"/>
    <property type="project" value="TreeGrafter"/>
</dbReference>
<dbReference type="CDD" id="cd19935">
    <property type="entry name" value="REC_OmpR_CusR-like"/>
    <property type="match status" value="1"/>
</dbReference>
<dbReference type="SUPFAM" id="SSF46894">
    <property type="entry name" value="C-terminal effector domain of the bipartite response regulators"/>
    <property type="match status" value="1"/>
</dbReference>
<dbReference type="InterPro" id="IPR011006">
    <property type="entry name" value="CheY-like_superfamily"/>
</dbReference>
<feature type="DNA-binding region" description="OmpR/PhoB-type" evidence="7">
    <location>
        <begin position="124"/>
        <end position="223"/>
    </location>
</feature>
<feature type="domain" description="OmpR/PhoB-type" evidence="9">
    <location>
        <begin position="124"/>
        <end position="223"/>
    </location>
</feature>
<reference evidence="11" key="1">
    <citation type="journal article" date="2013" name="Proc. Natl. Acad. Sci. U.S.A.">
        <title>Improving the coverage of the cyanobacterial phylum using diversity-driven genome sequencing.</title>
        <authorList>
            <person name="Shih P.M."/>
            <person name="Wu D."/>
            <person name="Latifi A."/>
            <person name="Axen S.D."/>
            <person name="Fewer D.P."/>
            <person name="Talla E."/>
            <person name="Calteau A."/>
            <person name="Cai F."/>
            <person name="Tandeau de Marsac N."/>
            <person name="Rippka R."/>
            <person name="Herdman M."/>
            <person name="Sivonen K."/>
            <person name="Coursin T."/>
            <person name="Laurent T."/>
            <person name="Goodwin L."/>
            <person name="Nolan M."/>
            <person name="Davenport K.W."/>
            <person name="Han C.S."/>
            <person name="Rubin E.M."/>
            <person name="Eisen J.A."/>
            <person name="Woyke T."/>
            <person name="Gugger M."/>
            <person name="Kerfeld C.A."/>
        </authorList>
    </citation>
    <scope>NUCLEOTIDE SEQUENCE [LARGE SCALE GENOMIC DNA]</scope>
    <source>
        <strain evidence="11">ATCC 29371 / PCC 7437</strain>
    </source>
</reference>
<gene>
    <name evidence="10" type="ordered locus">Sta7437_1283</name>
</gene>
<evidence type="ECO:0000256" key="3">
    <source>
        <dbReference type="ARBA" id="ARBA00023015"/>
    </source>
</evidence>
<organism evidence="10 11">
    <name type="scientific">Stanieria cyanosphaera (strain ATCC 29371 / PCC 7437)</name>
    <dbReference type="NCBI Taxonomy" id="111780"/>
    <lineage>
        <taxon>Bacteria</taxon>
        <taxon>Bacillati</taxon>
        <taxon>Cyanobacteriota</taxon>
        <taxon>Cyanophyceae</taxon>
        <taxon>Pleurocapsales</taxon>
        <taxon>Dermocarpellaceae</taxon>
        <taxon>Stanieria</taxon>
    </lineage>
</organism>
<dbReference type="InterPro" id="IPR039420">
    <property type="entry name" value="WalR-like"/>
</dbReference>
<dbReference type="Pfam" id="PF00072">
    <property type="entry name" value="Response_reg"/>
    <property type="match status" value="2"/>
</dbReference>
<dbReference type="InterPro" id="IPR036641">
    <property type="entry name" value="HPT_dom_sf"/>
</dbReference>
<dbReference type="Proteomes" id="UP000010473">
    <property type="component" value="Chromosome"/>
</dbReference>
<evidence type="ECO:0000259" key="9">
    <source>
        <dbReference type="PROSITE" id="PS51755"/>
    </source>
</evidence>
<evidence type="ECO:0000256" key="1">
    <source>
        <dbReference type="ARBA" id="ARBA00022553"/>
    </source>
</evidence>
<keyword evidence="2" id="KW-0902">Two-component regulatory system</keyword>
<dbReference type="SUPFAM" id="SSF47226">
    <property type="entry name" value="Histidine-containing phosphotransfer domain, HPT domain"/>
    <property type="match status" value="1"/>
</dbReference>
<dbReference type="CDD" id="cd00383">
    <property type="entry name" value="trans_reg_C"/>
    <property type="match status" value="1"/>
</dbReference>
<dbReference type="GO" id="GO:0005829">
    <property type="term" value="C:cytosol"/>
    <property type="evidence" value="ECO:0007669"/>
    <property type="project" value="TreeGrafter"/>
</dbReference>
<name>K9XQQ4_STAC7</name>
<feature type="domain" description="Response regulatory" evidence="8">
    <location>
        <begin position="359"/>
        <end position="473"/>
    </location>
</feature>
<evidence type="ECO:0000313" key="10">
    <source>
        <dbReference type="EMBL" id="AFZ34853.1"/>
    </source>
</evidence>
<dbReference type="GO" id="GO:0032993">
    <property type="term" value="C:protein-DNA complex"/>
    <property type="evidence" value="ECO:0007669"/>
    <property type="project" value="TreeGrafter"/>
</dbReference>
<keyword evidence="3" id="KW-0805">Transcription regulation</keyword>
<dbReference type="FunFam" id="3.40.50.2300:FF:000002">
    <property type="entry name" value="DNA-binding response regulator PhoP"/>
    <property type="match status" value="1"/>
</dbReference>
<dbReference type="STRING" id="111780.Sta7437_1283"/>
<dbReference type="eggNOG" id="COG2198">
    <property type="taxonomic scope" value="Bacteria"/>
</dbReference>
<feature type="domain" description="Response regulatory" evidence="8">
    <location>
        <begin position="2"/>
        <end position="116"/>
    </location>
</feature>
<dbReference type="Gene3D" id="6.10.250.690">
    <property type="match status" value="1"/>
</dbReference>
<evidence type="ECO:0000256" key="5">
    <source>
        <dbReference type="ARBA" id="ARBA00023163"/>
    </source>
</evidence>
<evidence type="ECO:0000259" key="8">
    <source>
        <dbReference type="PROSITE" id="PS50110"/>
    </source>
</evidence>
<dbReference type="SUPFAM" id="SSF52172">
    <property type="entry name" value="CheY-like"/>
    <property type="match status" value="3"/>
</dbReference>
<dbReference type="SMART" id="SM00862">
    <property type="entry name" value="Trans_reg_C"/>
    <property type="match status" value="1"/>
</dbReference>
<dbReference type="PANTHER" id="PTHR48111">
    <property type="entry name" value="REGULATOR OF RPOS"/>
    <property type="match status" value="1"/>
</dbReference>
<dbReference type="AlphaFoldDB" id="K9XQQ4"/>
<dbReference type="PANTHER" id="PTHR48111:SF15">
    <property type="entry name" value="OMPR SUBFAMILY"/>
    <property type="match status" value="1"/>
</dbReference>
<dbReference type="InterPro" id="IPR008207">
    <property type="entry name" value="Sig_transdc_His_kin_Hpt_dom"/>
</dbReference>
<dbReference type="PROSITE" id="PS50110">
    <property type="entry name" value="RESPONSE_REGULATORY"/>
    <property type="match status" value="3"/>
</dbReference>
<dbReference type="RefSeq" id="WP_015192526.1">
    <property type="nucleotide sequence ID" value="NC_019748.1"/>
</dbReference>
<dbReference type="Pfam" id="PF00486">
    <property type="entry name" value="Trans_reg_C"/>
    <property type="match status" value="1"/>
</dbReference>
<dbReference type="GO" id="GO:0000156">
    <property type="term" value="F:phosphorelay response regulator activity"/>
    <property type="evidence" value="ECO:0007669"/>
    <property type="project" value="TreeGrafter"/>
</dbReference>